<gene>
    <name evidence="14" type="ORF">SPBR_02905</name>
</gene>
<evidence type="ECO:0000256" key="1">
    <source>
        <dbReference type="ARBA" id="ARBA00006089"/>
    </source>
</evidence>
<feature type="binding site" evidence="9">
    <location>
        <position position="295"/>
    </location>
    <ligand>
        <name>Ca(2+)</name>
        <dbReference type="ChEBI" id="CHEBI:29108"/>
        <label>2</label>
    </ligand>
</feature>
<feature type="binding site" evidence="9">
    <location>
        <position position="159"/>
    </location>
    <ligand>
        <name>Ca(2+)</name>
        <dbReference type="ChEBI" id="CHEBI:29108"/>
        <label>1</label>
    </ligand>
</feature>
<protein>
    <recommendedName>
        <fullName evidence="12">Peroxidase</fullName>
        <ecNumber evidence="12">1.11.1.-</ecNumber>
    </recommendedName>
</protein>
<evidence type="ECO:0000313" key="15">
    <source>
        <dbReference type="Proteomes" id="UP000031575"/>
    </source>
</evidence>
<evidence type="ECO:0000256" key="3">
    <source>
        <dbReference type="ARBA" id="ARBA00022617"/>
    </source>
</evidence>
<feature type="binding site" description="axial binding residue" evidence="9">
    <location>
        <position position="270"/>
    </location>
    <ligand>
        <name>heme b</name>
        <dbReference type="ChEBI" id="CHEBI:60344"/>
    </ligand>
    <ligandPart>
        <name>Fe</name>
        <dbReference type="ChEBI" id="CHEBI:18248"/>
    </ligandPart>
</feature>
<dbReference type="SUPFAM" id="SSF48113">
    <property type="entry name" value="Heme-dependent peroxidases"/>
    <property type="match status" value="1"/>
</dbReference>
<evidence type="ECO:0000259" key="13">
    <source>
        <dbReference type="PROSITE" id="PS50873"/>
    </source>
</evidence>
<keyword evidence="6 9" id="KW-0408">Iron</keyword>
<keyword evidence="12" id="KW-0732">Signal</keyword>
<feature type="chain" id="PRO_5006986316" description="Peroxidase" evidence="12">
    <location>
        <begin position="21"/>
        <end position="378"/>
    </location>
</feature>
<dbReference type="InterPro" id="IPR001621">
    <property type="entry name" value="Ligninase"/>
</dbReference>
<dbReference type="GO" id="GO:0020037">
    <property type="term" value="F:heme binding"/>
    <property type="evidence" value="ECO:0007669"/>
    <property type="project" value="UniProtKB-UniRule"/>
</dbReference>
<evidence type="ECO:0000256" key="2">
    <source>
        <dbReference type="ARBA" id="ARBA00022559"/>
    </source>
</evidence>
<feature type="domain" description="Plant heme peroxidase family profile" evidence="13">
    <location>
        <begin position="134"/>
        <end position="378"/>
    </location>
</feature>
<keyword evidence="4 9" id="KW-0479">Metal-binding</keyword>
<keyword evidence="7" id="KW-0325">Glycoprotein</keyword>
<name>A0A0C2J042_9PEZI</name>
<comment type="caution">
    <text evidence="14">The sequence shown here is derived from an EMBL/GenBank/DDBJ whole genome shotgun (WGS) entry which is preliminary data.</text>
</comment>
<dbReference type="VEuPathDB" id="FungiDB:SPBR_02905"/>
<evidence type="ECO:0000256" key="6">
    <source>
        <dbReference type="ARBA" id="ARBA00023004"/>
    </source>
</evidence>
<feature type="binding site" evidence="9">
    <location>
        <position position="271"/>
    </location>
    <ligand>
        <name>Ca(2+)</name>
        <dbReference type="ChEBI" id="CHEBI:29108"/>
        <label>2</label>
    </ligand>
</feature>
<dbReference type="GO" id="GO:0034599">
    <property type="term" value="P:cellular response to oxidative stress"/>
    <property type="evidence" value="ECO:0007669"/>
    <property type="project" value="InterPro"/>
</dbReference>
<evidence type="ECO:0000256" key="9">
    <source>
        <dbReference type="PIRSR" id="PIRSR601621-2"/>
    </source>
</evidence>
<feature type="binding site" evidence="9">
    <location>
        <position position="290"/>
    </location>
    <ligand>
        <name>Ca(2+)</name>
        <dbReference type="ChEBI" id="CHEBI:29108"/>
        <label>2</label>
    </ligand>
</feature>
<feature type="signal peptide" evidence="12">
    <location>
        <begin position="1"/>
        <end position="20"/>
    </location>
</feature>
<dbReference type="Proteomes" id="UP000031575">
    <property type="component" value="Unassembled WGS sequence"/>
</dbReference>
<dbReference type="OrthoDB" id="2113341at2759"/>
<dbReference type="InterPro" id="IPR010255">
    <property type="entry name" value="Haem_peroxidase_sf"/>
</dbReference>
<sequence>MRSLTTSALQLLAAGHVVTAYPGMGRLLADLQKMQRHESQLGARAPAGFLGSTTILGDLANLPDSALTPVGANIKAVLSGNGGQPLGDGIPEYDAPGPLGSDACTADACCVHKYAMLDMYSLFSDPASGGCSPLARGAIRLGFHDAAAWDTGAGYGGGGADGSIVLSPAELARPVNAGLQAIANQTWAWYERYHQHGASMADLIQLGAMTAVTACPGGPRMRFYVGRADNTNAAPDNMLPDPTSGADTIAALFAAKTISPGGLAALIGAHTVSQQFSMAPAQAGAGQDPTPGVWDNLYYSTTLAATAPAGVYRFPSDVALAQSAGAASSFQFFGTQAGRSTWQTAFASEYLRMSLLGVYNINSMTDCTHVLPQSTFQG</sequence>
<dbReference type="EC" id="1.11.1.-" evidence="12"/>
<dbReference type="InterPro" id="IPR044831">
    <property type="entry name" value="Ccp1-like"/>
</dbReference>
<dbReference type="InterPro" id="IPR002016">
    <property type="entry name" value="Haem_peroxidase"/>
</dbReference>
<feature type="site" description="Transition state stabilizer" evidence="10">
    <location>
        <position position="140"/>
    </location>
</feature>
<dbReference type="EMBL" id="AWTV01000006">
    <property type="protein sequence ID" value="KIH92365.1"/>
    <property type="molecule type" value="Genomic_DNA"/>
</dbReference>
<dbReference type="PRINTS" id="PR00458">
    <property type="entry name" value="PEROXIDASE"/>
</dbReference>
<dbReference type="GO" id="GO:0042744">
    <property type="term" value="P:hydrogen peroxide catabolic process"/>
    <property type="evidence" value="ECO:0007669"/>
    <property type="project" value="TreeGrafter"/>
</dbReference>
<feature type="binding site" evidence="9">
    <location>
        <position position="161"/>
    </location>
    <ligand>
        <name>Ca(2+)</name>
        <dbReference type="ChEBI" id="CHEBI:29108"/>
        <label>1</label>
    </ligand>
</feature>
<dbReference type="GO" id="GO:0046872">
    <property type="term" value="F:metal ion binding"/>
    <property type="evidence" value="ECO:0007669"/>
    <property type="project" value="UniProtKB-UniRule"/>
</dbReference>
<dbReference type="HOGENOM" id="CLU_041038_1_0_1"/>
<evidence type="ECO:0000256" key="10">
    <source>
        <dbReference type="PIRSR" id="PIRSR601621-3"/>
    </source>
</evidence>
<feature type="disulfide bond" evidence="11">
    <location>
        <begin position="109"/>
        <end position="367"/>
    </location>
</feature>
<feature type="binding site" evidence="9">
    <location>
        <position position="163"/>
    </location>
    <ligand>
        <name>Ca(2+)</name>
        <dbReference type="ChEBI" id="CHEBI:29108"/>
        <label>1</label>
    </ligand>
</feature>
<dbReference type="Gene3D" id="1.10.520.10">
    <property type="match status" value="1"/>
</dbReference>
<dbReference type="PANTHER" id="PTHR31356">
    <property type="entry name" value="THYLAKOID LUMENAL 29 KDA PROTEIN, CHLOROPLASTIC-RELATED"/>
    <property type="match status" value="1"/>
</dbReference>
<dbReference type="PROSITE" id="PS50873">
    <property type="entry name" value="PEROXIDASE_4"/>
    <property type="match status" value="1"/>
</dbReference>
<reference evidence="14 15" key="1">
    <citation type="journal article" date="2014" name="BMC Genomics">
        <title>Comparative genomics of the major fungal agents of human and animal Sporotrichosis: Sporothrix schenckii and Sporothrix brasiliensis.</title>
        <authorList>
            <person name="Teixeira M.M."/>
            <person name="de Almeida L.G."/>
            <person name="Kubitschek-Barreira P."/>
            <person name="Alves F.L."/>
            <person name="Kioshima E.S."/>
            <person name="Abadio A.K."/>
            <person name="Fernandes L."/>
            <person name="Derengowski L.S."/>
            <person name="Ferreira K.S."/>
            <person name="Souza R.C."/>
            <person name="Ruiz J.C."/>
            <person name="de Andrade N.C."/>
            <person name="Paes H.C."/>
            <person name="Nicola A.M."/>
            <person name="Albuquerque P."/>
            <person name="Gerber A.L."/>
            <person name="Martins V.P."/>
            <person name="Peconick L.D."/>
            <person name="Neto A.V."/>
            <person name="Chaucanez C.B."/>
            <person name="Silva P.A."/>
            <person name="Cunha O.L."/>
            <person name="de Oliveira F.F."/>
            <person name="dos Santos T.C."/>
            <person name="Barros A.L."/>
            <person name="Soares M.A."/>
            <person name="de Oliveira L.M."/>
            <person name="Marini M.M."/>
            <person name="Villalobos-Duno H."/>
            <person name="Cunha M.M."/>
            <person name="de Hoog S."/>
            <person name="da Silveira J.F."/>
            <person name="Henrissat B."/>
            <person name="Nino-Vega G.A."/>
            <person name="Cisalpino P.S."/>
            <person name="Mora-Montes H.M."/>
            <person name="Almeida S.R."/>
            <person name="Stajich J.E."/>
            <person name="Lopes-Bezerra L.M."/>
            <person name="Vasconcelos A.T."/>
            <person name="Felipe M.S."/>
        </authorList>
    </citation>
    <scope>NUCLEOTIDE SEQUENCE [LARGE SCALE GENOMIC DNA]</scope>
    <source>
        <strain evidence="14 15">5110</strain>
    </source>
</reference>
<evidence type="ECO:0000256" key="12">
    <source>
        <dbReference type="RuleBase" id="RU363051"/>
    </source>
</evidence>
<dbReference type="InterPro" id="IPR019794">
    <property type="entry name" value="Peroxidases_AS"/>
</dbReference>
<evidence type="ECO:0000256" key="7">
    <source>
        <dbReference type="ARBA" id="ARBA00023180"/>
    </source>
</evidence>
<evidence type="ECO:0000256" key="8">
    <source>
        <dbReference type="PIRSR" id="PIRSR601621-1"/>
    </source>
</evidence>
<evidence type="ECO:0000256" key="5">
    <source>
        <dbReference type="ARBA" id="ARBA00023002"/>
    </source>
</evidence>
<keyword evidence="9 12" id="KW-0106">Calcium</keyword>
<dbReference type="PRINTS" id="PR00462">
    <property type="entry name" value="LIGNINASE"/>
</dbReference>
<keyword evidence="3 9" id="KW-0349">Heme</keyword>
<evidence type="ECO:0000313" key="14">
    <source>
        <dbReference type="EMBL" id="KIH92365.1"/>
    </source>
</evidence>
<feature type="disulfide bond" evidence="11">
    <location>
        <begin position="131"/>
        <end position="215"/>
    </location>
</feature>
<dbReference type="Gene3D" id="1.10.420.10">
    <property type="entry name" value="Peroxidase, domain 2"/>
    <property type="match status" value="1"/>
</dbReference>
<dbReference type="PROSITE" id="PS00436">
    <property type="entry name" value="PEROXIDASE_2"/>
    <property type="match status" value="1"/>
</dbReference>
<keyword evidence="15" id="KW-1185">Reference proteome</keyword>
<accession>A0A0C2J042</accession>
<dbReference type="Pfam" id="PF00141">
    <property type="entry name" value="peroxidase"/>
    <property type="match status" value="1"/>
</dbReference>
<keyword evidence="5 12" id="KW-0560">Oxidoreductase</keyword>
<comment type="cofactor">
    <cofactor evidence="9">
        <name>heme b</name>
        <dbReference type="ChEBI" id="CHEBI:60344"/>
    </cofactor>
    <text evidence="9">Binds 1 heme b (iron(II)-protoporphyrin IX) group per subunit.</text>
</comment>
<keyword evidence="11" id="KW-1015">Disulfide bond</keyword>
<feature type="binding site" evidence="9">
    <location>
        <position position="145"/>
    </location>
    <ligand>
        <name>Ca(2+)</name>
        <dbReference type="ChEBI" id="CHEBI:29108"/>
        <label>1</label>
    </ligand>
</feature>
<dbReference type="GO" id="GO:0004601">
    <property type="term" value="F:peroxidase activity"/>
    <property type="evidence" value="ECO:0007669"/>
    <property type="project" value="UniProtKB-KW"/>
</dbReference>
<proteinExistence type="inferred from homology"/>
<dbReference type="PANTHER" id="PTHR31356:SF66">
    <property type="entry name" value="CATALASE-PEROXIDASE"/>
    <property type="match status" value="1"/>
</dbReference>
<keyword evidence="2 12" id="KW-0575">Peroxidase</keyword>
<feature type="active site" description="Proton acceptor" evidence="8">
    <location>
        <position position="144"/>
    </location>
</feature>
<dbReference type="RefSeq" id="XP_040620375.1">
    <property type="nucleotide sequence ID" value="XM_040761208.1"/>
</dbReference>
<feature type="binding site" evidence="9">
    <location>
        <position position="288"/>
    </location>
    <ligand>
        <name>Ca(2+)</name>
        <dbReference type="ChEBI" id="CHEBI:29108"/>
        <label>2</label>
    </ligand>
</feature>
<comment type="similarity">
    <text evidence="1 12">Belongs to the peroxidase family. Ligninase subfamily.</text>
</comment>
<dbReference type="GO" id="GO:0000302">
    <property type="term" value="P:response to reactive oxygen species"/>
    <property type="evidence" value="ECO:0007669"/>
    <property type="project" value="TreeGrafter"/>
</dbReference>
<dbReference type="GeneID" id="63676129"/>
<dbReference type="AlphaFoldDB" id="A0A0C2J042"/>
<evidence type="ECO:0000256" key="4">
    <source>
        <dbReference type="ARBA" id="ARBA00022723"/>
    </source>
</evidence>
<comment type="cofactor">
    <cofactor evidence="9 12">
        <name>Ca(2+)</name>
        <dbReference type="ChEBI" id="CHEBI:29108"/>
    </cofactor>
    <text evidence="9 12">Binds 2 calcium ions per subunit.</text>
</comment>
<evidence type="ECO:0000256" key="11">
    <source>
        <dbReference type="PIRSR" id="PIRSR601621-4"/>
    </source>
</evidence>
<organism evidence="14 15">
    <name type="scientific">Sporothrix brasiliensis 5110</name>
    <dbReference type="NCBI Taxonomy" id="1398154"/>
    <lineage>
        <taxon>Eukaryota</taxon>
        <taxon>Fungi</taxon>
        <taxon>Dikarya</taxon>
        <taxon>Ascomycota</taxon>
        <taxon>Pezizomycotina</taxon>
        <taxon>Sordariomycetes</taxon>
        <taxon>Sordariomycetidae</taxon>
        <taxon>Ophiostomatales</taxon>
        <taxon>Ophiostomataceae</taxon>
        <taxon>Sporothrix</taxon>
    </lineage>
</organism>